<name>A0ABD3KNU0_EUCGL</name>
<proteinExistence type="predicted"/>
<keyword evidence="2" id="KW-1185">Reference proteome</keyword>
<dbReference type="EMBL" id="JBJKBG010000005">
    <property type="protein sequence ID" value="KAL3739979.1"/>
    <property type="molecule type" value="Genomic_DNA"/>
</dbReference>
<comment type="caution">
    <text evidence="1">The sequence shown here is derived from an EMBL/GenBank/DDBJ whole genome shotgun (WGS) entry which is preliminary data.</text>
</comment>
<protein>
    <submittedName>
        <fullName evidence="1">Uncharacterized protein</fullName>
    </submittedName>
</protein>
<gene>
    <name evidence="1" type="ORF">ACJRO7_021286</name>
</gene>
<sequence length="100" mass="11215">MFAREPSECRIIAGPSLGLSQLWTMTYPNPQSQHCDVGVHLKVVRIALEKDWRVPMVTLFAHLEVEGVVGMGVGSEEAIQRRICGDKIDTVRSHRRKSVC</sequence>
<evidence type="ECO:0000313" key="1">
    <source>
        <dbReference type="EMBL" id="KAL3739979.1"/>
    </source>
</evidence>
<dbReference type="Proteomes" id="UP001634007">
    <property type="component" value="Unassembled WGS sequence"/>
</dbReference>
<accession>A0ABD3KNU0</accession>
<reference evidence="1 2" key="1">
    <citation type="submission" date="2024-11" db="EMBL/GenBank/DDBJ databases">
        <title>Chromosome-level genome assembly of Eucalyptus globulus Labill. provides insights into its genome evolution.</title>
        <authorList>
            <person name="Li X."/>
        </authorList>
    </citation>
    <scope>NUCLEOTIDE SEQUENCE [LARGE SCALE GENOMIC DNA]</scope>
    <source>
        <strain evidence="1">CL2024</strain>
        <tissue evidence="1">Fresh tender leaves</tissue>
    </source>
</reference>
<dbReference type="AlphaFoldDB" id="A0ABD3KNU0"/>
<evidence type="ECO:0000313" key="2">
    <source>
        <dbReference type="Proteomes" id="UP001634007"/>
    </source>
</evidence>
<organism evidence="1 2">
    <name type="scientific">Eucalyptus globulus</name>
    <name type="common">Tasmanian blue gum</name>
    <dbReference type="NCBI Taxonomy" id="34317"/>
    <lineage>
        <taxon>Eukaryota</taxon>
        <taxon>Viridiplantae</taxon>
        <taxon>Streptophyta</taxon>
        <taxon>Embryophyta</taxon>
        <taxon>Tracheophyta</taxon>
        <taxon>Spermatophyta</taxon>
        <taxon>Magnoliopsida</taxon>
        <taxon>eudicotyledons</taxon>
        <taxon>Gunneridae</taxon>
        <taxon>Pentapetalae</taxon>
        <taxon>rosids</taxon>
        <taxon>malvids</taxon>
        <taxon>Myrtales</taxon>
        <taxon>Myrtaceae</taxon>
        <taxon>Myrtoideae</taxon>
        <taxon>Eucalypteae</taxon>
        <taxon>Eucalyptus</taxon>
    </lineage>
</organism>